<organism evidence="4 5">
    <name type="scientific">Alcaligenes xylosoxydans xylosoxydans</name>
    <name type="common">Achromobacter xylosoxidans</name>
    <dbReference type="NCBI Taxonomy" id="85698"/>
    <lineage>
        <taxon>Bacteria</taxon>
        <taxon>Pseudomonadati</taxon>
        <taxon>Pseudomonadota</taxon>
        <taxon>Betaproteobacteria</taxon>
        <taxon>Burkholderiales</taxon>
        <taxon>Alcaligenaceae</taxon>
        <taxon>Achromobacter</taxon>
    </lineage>
</organism>
<dbReference type="EMBL" id="JAPZVI010000013">
    <property type="protein sequence ID" value="MCZ8403184.1"/>
    <property type="molecule type" value="Genomic_DNA"/>
</dbReference>
<feature type="domain" description="Transglycosylase SLT" evidence="3">
    <location>
        <begin position="56"/>
        <end position="156"/>
    </location>
</feature>
<dbReference type="InterPro" id="IPR023346">
    <property type="entry name" value="Lysozyme-like_dom_sf"/>
</dbReference>
<dbReference type="Pfam" id="PF01464">
    <property type="entry name" value="SLT"/>
    <property type="match status" value="1"/>
</dbReference>
<sequence length="210" mass="23198">MRQQLIRFGRYLVVLLVASCTALPAPAADVPRAAQQYRSELVRNARVVWGMDAPVATFAAQVHQESAWRPGAVSAVGAQGMAQFMPATSSWIAGLYPPLAQNAPFNPSWALRALVTYDRYLYDRIRARDDCERMAMTLSAYNGGLGWISRDQKRASGSGLDPLIWWGSVETVNAGRSAANWRENRAYPDRIIHHHQPTYVAASWGPGVCP</sequence>
<feature type="signal peptide" evidence="2">
    <location>
        <begin position="1"/>
        <end position="27"/>
    </location>
</feature>
<dbReference type="AlphaFoldDB" id="A0A9X3L0B1"/>
<evidence type="ECO:0000259" key="3">
    <source>
        <dbReference type="Pfam" id="PF01464"/>
    </source>
</evidence>
<protein>
    <submittedName>
        <fullName evidence="4">Transglycosylase SLT domain-containing protein</fullName>
    </submittedName>
</protein>
<dbReference type="RefSeq" id="WP_033454012.1">
    <property type="nucleotide sequence ID" value="NZ_CYTI01000003.1"/>
</dbReference>
<dbReference type="PANTHER" id="PTHR37423:SF2">
    <property type="entry name" value="MEMBRANE-BOUND LYTIC MUREIN TRANSGLYCOSYLASE C"/>
    <property type="match status" value="1"/>
</dbReference>
<proteinExistence type="inferred from homology"/>
<comment type="similarity">
    <text evidence="1">Belongs to the transglycosylase Slt family.</text>
</comment>
<dbReference type="SUPFAM" id="SSF53955">
    <property type="entry name" value="Lysozyme-like"/>
    <property type="match status" value="1"/>
</dbReference>
<evidence type="ECO:0000313" key="4">
    <source>
        <dbReference type="EMBL" id="MCZ8403184.1"/>
    </source>
</evidence>
<dbReference type="Proteomes" id="UP001141992">
    <property type="component" value="Unassembled WGS sequence"/>
</dbReference>
<dbReference type="Gene3D" id="1.10.530.10">
    <property type="match status" value="1"/>
</dbReference>
<evidence type="ECO:0000256" key="2">
    <source>
        <dbReference type="SAM" id="SignalP"/>
    </source>
</evidence>
<dbReference type="InterPro" id="IPR008258">
    <property type="entry name" value="Transglycosylase_SLT_dom_1"/>
</dbReference>
<keyword evidence="2" id="KW-0732">Signal</keyword>
<gene>
    <name evidence="4" type="ORF">O9570_17155</name>
</gene>
<feature type="chain" id="PRO_5040963735" evidence="2">
    <location>
        <begin position="28"/>
        <end position="210"/>
    </location>
</feature>
<reference evidence="4" key="1">
    <citation type="submission" date="2022-12" db="EMBL/GenBank/DDBJ databases">
        <authorList>
            <person name="Voronina O.L."/>
            <person name="Kunda M.S."/>
            <person name="Ryzhova N."/>
            <person name="Aksenova E.I."/>
        </authorList>
    </citation>
    <scope>NUCLEOTIDE SEQUENCE</scope>
    <source>
        <strain evidence="4">SCCH136:Ach223948</strain>
    </source>
</reference>
<name>A0A9X3L0B1_ALCXX</name>
<comment type="caution">
    <text evidence="4">The sequence shown here is derived from an EMBL/GenBank/DDBJ whole genome shotgun (WGS) entry which is preliminary data.</text>
</comment>
<evidence type="ECO:0000313" key="5">
    <source>
        <dbReference type="Proteomes" id="UP001141992"/>
    </source>
</evidence>
<accession>A0A9X3L0B1</accession>
<dbReference type="PANTHER" id="PTHR37423">
    <property type="entry name" value="SOLUBLE LYTIC MUREIN TRANSGLYCOSYLASE-RELATED"/>
    <property type="match status" value="1"/>
</dbReference>
<evidence type="ECO:0000256" key="1">
    <source>
        <dbReference type="ARBA" id="ARBA00007734"/>
    </source>
</evidence>